<sequence length="176" mass="20117">MAKKIALSHTIFVIDTSYLLELFGVPGCSEKNAIREIRKRYEKAIKDKAMLFVPSPCIFELGNHIADVRDETRRKELANLLVQTIKACVEKSTPWTITPPAIVIEDFPQLLEYFANKSVVQCQGRKCIGLVDTSTVIQAQRLKDERKSLGYKVHIWTKDKRLKENEPDLEDNPFLG</sequence>
<evidence type="ECO:0000313" key="1">
    <source>
        <dbReference type="EMBL" id="TGO02016.1"/>
    </source>
</evidence>
<organism evidence="1 2">
    <name type="scientific">Candidatus Thiomargarita nelsonii</name>
    <dbReference type="NCBI Taxonomy" id="1003181"/>
    <lineage>
        <taxon>Bacteria</taxon>
        <taxon>Pseudomonadati</taxon>
        <taxon>Pseudomonadota</taxon>
        <taxon>Gammaproteobacteria</taxon>
        <taxon>Thiotrichales</taxon>
        <taxon>Thiotrichaceae</taxon>
        <taxon>Thiomargarita</taxon>
    </lineage>
</organism>
<reference evidence="1 2" key="1">
    <citation type="journal article" date="2016" name="Front. Microbiol.">
        <title>Single-Cell (Meta-)Genomics of a Dimorphic Candidatus Thiomargarita nelsonii Reveals Genomic Plasticity.</title>
        <authorList>
            <person name="Flood B.E."/>
            <person name="Fliss P."/>
            <person name="Jones D.S."/>
            <person name="Dick G.J."/>
            <person name="Jain S."/>
            <person name="Kaster A.K."/>
            <person name="Winkel M."/>
            <person name="Mussmann M."/>
            <person name="Bailey J."/>
        </authorList>
    </citation>
    <scope>NUCLEOTIDE SEQUENCE [LARGE SCALE GENOMIC DNA]</scope>
    <source>
        <strain evidence="1">Hydrate Ridge</strain>
    </source>
</reference>
<dbReference type="AlphaFoldDB" id="A0A4E0RD26"/>
<evidence type="ECO:0000313" key="2">
    <source>
        <dbReference type="Proteomes" id="UP000030428"/>
    </source>
</evidence>
<protein>
    <recommendedName>
        <fullName evidence="3">PIN domain-containing protein</fullName>
    </recommendedName>
</protein>
<accession>A0A4E0RD26</accession>
<dbReference type="Proteomes" id="UP000030428">
    <property type="component" value="Unassembled WGS sequence"/>
</dbReference>
<keyword evidence="2" id="KW-1185">Reference proteome</keyword>
<proteinExistence type="predicted"/>
<comment type="caution">
    <text evidence="1">The sequence shown here is derived from an EMBL/GenBank/DDBJ whole genome shotgun (WGS) entry which is preliminary data.</text>
</comment>
<name>A0A4E0RD26_9GAMM</name>
<evidence type="ECO:0008006" key="3">
    <source>
        <dbReference type="Google" id="ProtNLM"/>
    </source>
</evidence>
<dbReference type="EMBL" id="JSZA02000265">
    <property type="protein sequence ID" value="TGO02016.1"/>
    <property type="molecule type" value="Genomic_DNA"/>
</dbReference>
<gene>
    <name evidence="1" type="ORF">PN36_31920</name>
</gene>